<accession>A0ABY7TAB8</accession>
<organism evidence="1 2">
    <name type="scientific">Mucilaginibacter jinjuensis</name>
    <dbReference type="NCBI Taxonomy" id="1176721"/>
    <lineage>
        <taxon>Bacteria</taxon>
        <taxon>Pseudomonadati</taxon>
        <taxon>Bacteroidota</taxon>
        <taxon>Sphingobacteriia</taxon>
        <taxon>Sphingobacteriales</taxon>
        <taxon>Sphingobacteriaceae</taxon>
        <taxon>Mucilaginibacter</taxon>
    </lineage>
</organism>
<dbReference type="Proteomes" id="UP001216139">
    <property type="component" value="Chromosome"/>
</dbReference>
<keyword evidence="2" id="KW-1185">Reference proteome</keyword>
<evidence type="ECO:0000313" key="1">
    <source>
        <dbReference type="EMBL" id="WCT13292.1"/>
    </source>
</evidence>
<gene>
    <name evidence="1" type="ORF">PQO05_05020</name>
</gene>
<sequence length="182" mass="21071">MKTIQLRLFQFDELTEQGKAKAIANNADYNVSYNWWEMTYEDARNIGLKITGFDLDRAHYCNAEFINDAIYTARQTHLQHGEQTDTYRIATDFQESRDLIVTTWPKDETGEFEQADELDEALDNCEDRFLKSLAHAYLRILDAEYDFLTSDEAIAEALTANEYWFTANGKMATHLEKLALTA</sequence>
<protein>
    <submittedName>
        <fullName evidence="1">Uncharacterized protein</fullName>
    </submittedName>
</protein>
<reference evidence="1 2" key="1">
    <citation type="submission" date="2023-02" db="EMBL/GenBank/DDBJ databases">
        <title>Genome sequence of Mucilaginibacter jinjuensis strain KACC 16571.</title>
        <authorList>
            <person name="Kim S."/>
            <person name="Heo J."/>
            <person name="Kwon S.-W."/>
        </authorList>
    </citation>
    <scope>NUCLEOTIDE SEQUENCE [LARGE SCALE GENOMIC DNA]</scope>
    <source>
        <strain evidence="1 2">KACC 16571</strain>
    </source>
</reference>
<evidence type="ECO:0000313" key="2">
    <source>
        <dbReference type="Proteomes" id="UP001216139"/>
    </source>
</evidence>
<dbReference type="EMBL" id="CP117167">
    <property type="protein sequence ID" value="WCT13292.1"/>
    <property type="molecule type" value="Genomic_DNA"/>
</dbReference>
<proteinExistence type="predicted"/>
<name>A0ABY7TAB8_9SPHI</name>
<dbReference type="RefSeq" id="WP_273631577.1">
    <property type="nucleotide sequence ID" value="NZ_CP117167.1"/>
</dbReference>